<dbReference type="EMBL" id="BAABHC010000016">
    <property type="protein sequence ID" value="GAA4436273.1"/>
    <property type="molecule type" value="Genomic_DNA"/>
</dbReference>
<dbReference type="InterPro" id="IPR003423">
    <property type="entry name" value="OMP_efflux"/>
</dbReference>
<dbReference type="SUPFAM" id="SSF56954">
    <property type="entry name" value="Outer membrane efflux proteins (OEP)"/>
    <property type="match status" value="1"/>
</dbReference>
<proteinExistence type="inferred from homology"/>
<gene>
    <name evidence="8" type="ORF">GCM10023188_29150</name>
</gene>
<dbReference type="InterPro" id="IPR051906">
    <property type="entry name" value="TolC-like"/>
</dbReference>
<evidence type="ECO:0000256" key="5">
    <source>
        <dbReference type="ARBA" id="ARBA00022692"/>
    </source>
</evidence>
<evidence type="ECO:0000313" key="8">
    <source>
        <dbReference type="EMBL" id="GAA4436273.1"/>
    </source>
</evidence>
<dbReference type="Pfam" id="PF02321">
    <property type="entry name" value="OEP"/>
    <property type="match status" value="2"/>
</dbReference>
<evidence type="ECO:0000256" key="1">
    <source>
        <dbReference type="ARBA" id="ARBA00004442"/>
    </source>
</evidence>
<evidence type="ECO:0000256" key="7">
    <source>
        <dbReference type="ARBA" id="ARBA00023237"/>
    </source>
</evidence>
<sequence>MLLENRQWQYRTFRSNFYPQLSLSGVLPEYNRTIDPRITDNGSLIFINTHNANSYLQLSLGQEIGLTGGYISINSQIKRLDDFQADANQTRYSSIPATITLNQPIFGFNYRAWDRKIAPLRYEEAIRDYREEMEIISSAATNHFFNLLLSQISLQIAEKNVANSDTLYKLSESRFEAGEIQENDLLQMELTLLNSRQNLEQAILDVEANTLNLKVFLGITDDYPIKLVTPYEIPIFEVDEKIALDEAHKNRQRVIEFKRQILEAERGVAQAKGQSGFTADLFASFGLTQQALEFQDVYNDPARQQRARIGFNIPIMDWGRTASKIGTATANETLVKGNVEQQRINFDQEIYLNVKRFRVLRKQVIGARRADEIAEKRYNLTKERYLQGKLGILDLNFATEERDKATRSFISALRSFWSAYYTLRRLTLYDFEHNMTLVVEY</sequence>
<keyword evidence="4" id="KW-1134">Transmembrane beta strand</keyword>
<organism evidence="8 9">
    <name type="scientific">Pontibacter saemangeumensis</name>
    <dbReference type="NCBI Taxonomy" id="1084525"/>
    <lineage>
        <taxon>Bacteria</taxon>
        <taxon>Pseudomonadati</taxon>
        <taxon>Bacteroidota</taxon>
        <taxon>Cytophagia</taxon>
        <taxon>Cytophagales</taxon>
        <taxon>Hymenobacteraceae</taxon>
        <taxon>Pontibacter</taxon>
    </lineage>
</organism>
<dbReference type="PANTHER" id="PTHR30026:SF20">
    <property type="entry name" value="OUTER MEMBRANE PROTEIN TOLC"/>
    <property type="match status" value="1"/>
</dbReference>
<accession>A0ABP8LV65</accession>
<protein>
    <submittedName>
        <fullName evidence="8">TolC family protein</fullName>
    </submittedName>
</protein>
<dbReference type="Proteomes" id="UP001500552">
    <property type="component" value="Unassembled WGS sequence"/>
</dbReference>
<evidence type="ECO:0000256" key="6">
    <source>
        <dbReference type="ARBA" id="ARBA00023136"/>
    </source>
</evidence>
<evidence type="ECO:0000256" key="2">
    <source>
        <dbReference type="ARBA" id="ARBA00007613"/>
    </source>
</evidence>
<comment type="caution">
    <text evidence="8">The sequence shown here is derived from an EMBL/GenBank/DDBJ whole genome shotgun (WGS) entry which is preliminary data.</text>
</comment>
<keyword evidence="6" id="KW-0472">Membrane</keyword>
<dbReference type="PANTHER" id="PTHR30026">
    <property type="entry name" value="OUTER MEMBRANE PROTEIN TOLC"/>
    <property type="match status" value="1"/>
</dbReference>
<dbReference type="Gene3D" id="1.20.1600.10">
    <property type="entry name" value="Outer membrane efflux proteins (OEP)"/>
    <property type="match status" value="1"/>
</dbReference>
<reference evidence="9" key="1">
    <citation type="journal article" date="2019" name="Int. J. Syst. Evol. Microbiol.">
        <title>The Global Catalogue of Microorganisms (GCM) 10K type strain sequencing project: providing services to taxonomists for standard genome sequencing and annotation.</title>
        <authorList>
            <consortium name="The Broad Institute Genomics Platform"/>
            <consortium name="The Broad Institute Genome Sequencing Center for Infectious Disease"/>
            <person name="Wu L."/>
            <person name="Ma J."/>
        </authorList>
    </citation>
    <scope>NUCLEOTIDE SEQUENCE [LARGE SCALE GENOMIC DNA]</scope>
    <source>
        <strain evidence="9">JCM 17926</strain>
    </source>
</reference>
<keyword evidence="5" id="KW-0812">Transmembrane</keyword>
<keyword evidence="7" id="KW-0998">Cell outer membrane</keyword>
<comment type="subcellular location">
    <subcellularLocation>
        <location evidence="1">Cell outer membrane</location>
    </subcellularLocation>
</comment>
<keyword evidence="9" id="KW-1185">Reference proteome</keyword>
<evidence type="ECO:0000256" key="4">
    <source>
        <dbReference type="ARBA" id="ARBA00022452"/>
    </source>
</evidence>
<keyword evidence="3" id="KW-0813">Transport</keyword>
<name>A0ABP8LV65_9BACT</name>
<evidence type="ECO:0000313" key="9">
    <source>
        <dbReference type="Proteomes" id="UP001500552"/>
    </source>
</evidence>
<comment type="similarity">
    <text evidence="2">Belongs to the outer membrane factor (OMF) (TC 1.B.17) family.</text>
</comment>
<evidence type="ECO:0000256" key="3">
    <source>
        <dbReference type="ARBA" id="ARBA00022448"/>
    </source>
</evidence>